<dbReference type="GO" id="GO:0005254">
    <property type="term" value="F:chloride channel activity"/>
    <property type="evidence" value="ECO:0007669"/>
    <property type="project" value="UniProtKB-KW"/>
</dbReference>
<reference evidence="9" key="1">
    <citation type="submission" date="2017-02" db="UniProtKB">
        <authorList>
            <consortium name="WormBaseParasite"/>
        </authorList>
    </citation>
    <scope>IDENTIFICATION</scope>
</reference>
<keyword evidence="2 6" id="KW-0812">Transmembrane</keyword>
<evidence type="ECO:0000256" key="5">
    <source>
        <dbReference type="ARBA" id="ARBA00034769"/>
    </source>
</evidence>
<dbReference type="PANTHER" id="PTHR10736:SF0">
    <property type="entry name" value="BESTROPHIN HOMOLOG"/>
    <property type="match status" value="1"/>
</dbReference>
<keyword evidence="6" id="KW-1003">Cell membrane</keyword>
<dbReference type="WBParaSite" id="EVEC_0001122001-mRNA-1">
    <property type="protein sequence ID" value="EVEC_0001122001-mRNA-1"/>
    <property type="gene ID" value="EVEC_0001122001"/>
</dbReference>
<dbReference type="Proteomes" id="UP000274131">
    <property type="component" value="Unassembled WGS sequence"/>
</dbReference>
<reference evidence="7 8" key="2">
    <citation type="submission" date="2018-10" db="EMBL/GenBank/DDBJ databases">
        <authorList>
            <consortium name="Pathogen Informatics"/>
        </authorList>
    </citation>
    <scope>NUCLEOTIDE SEQUENCE [LARGE SCALE GENOMIC DNA]</scope>
</reference>
<dbReference type="Pfam" id="PF01062">
    <property type="entry name" value="Bestrophin"/>
    <property type="match status" value="2"/>
</dbReference>
<evidence type="ECO:0000256" key="2">
    <source>
        <dbReference type="ARBA" id="ARBA00022692"/>
    </source>
</evidence>
<accession>A0A0N4VK38</accession>
<feature type="transmembrane region" description="Helical" evidence="6">
    <location>
        <begin position="93"/>
        <end position="117"/>
    </location>
</feature>
<evidence type="ECO:0000256" key="4">
    <source>
        <dbReference type="ARBA" id="ARBA00023136"/>
    </source>
</evidence>
<feature type="transmembrane region" description="Helical" evidence="6">
    <location>
        <begin position="129"/>
        <end position="148"/>
    </location>
</feature>
<sequence>MTVTYTFDAFNTSLISFVRIIFRWKGSLWKSIVVELAIWCVAYAFMSVIYRCILEEEQRDIFEKICHIFEQYGGLLPVTYMLGYFVTHVVTRWIQMLFTAIGWIDDVALLIASYVKGSTKEGNTYRKTMLRYMMVIQIMALRIVSPAMKRRFPTLDKLIDAGFHFKIPKITGKLLLTKSEESYSCNFAKNIAKLTICLLQTSKLTSVIIKLFFWSLQYMLDFRKSSLKCILYDYFTLPICYVHVLYLYPYVPFMTIVQFIFLTGWCKVAESLLNPWGEDDDNFEINFIVDRNLRACLLLIFCNWQESSNFCSNHLEPIKLLKMQFSLELTGQACSVIRQNTTCSRYHTLRTLRTPLTYYKRRFLCATRSWLFCLERSSLPF</sequence>
<comment type="similarity">
    <text evidence="5 6">Belongs to the anion channel-forming bestrophin (TC 1.A.46) family. Calcium-sensitive chloride channel subfamily.</text>
</comment>
<comment type="subcellular location">
    <subcellularLocation>
        <location evidence="6">Cell membrane</location>
        <topology evidence="6">Multi-pass membrane protein</topology>
    </subcellularLocation>
    <subcellularLocation>
        <location evidence="1">Membrane</location>
    </subcellularLocation>
</comment>
<comment type="caution">
    <text evidence="6">Lacks conserved residue(s) required for the propagation of feature annotation.</text>
</comment>
<keyword evidence="6" id="KW-0868">Chloride</keyword>
<feature type="transmembrane region" description="Helical" evidence="6">
    <location>
        <begin position="234"/>
        <end position="251"/>
    </location>
</feature>
<organism evidence="9">
    <name type="scientific">Enterobius vermicularis</name>
    <name type="common">Human pinworm</name>
    <dbReference type="NCBI Taxonomy" id="51028"/>
    <lineage>
        <taxon>Eukaryota</taxon>
        <taxon>Metazoa</taxon>
        <taxon>Ecdysozoa</taxon>
        <taxon>Nematoda</taxon>
        <taxon>Chromadorea</taxon>
        <taxon>Rhabditida</taxon>
        <taxon>Spirurina</taxon>
        <taxon>Oxyuridomorpha</taxon>
        <taxon>Oxyuroidea</taxon>
        <taxon>Oxyuridae</taxon>
        <taxon>Enterobius</taxon>
    </lineage>
</organism>
<keyword evidence="6" id="KW-0406">Ion transport</keyword>
<gene>
    <name evidence="7" type="ORF">EVEC_LOCUS10534</name>
</gene>
<comment type="function">
    <text evidence="6">Forms chloride channels.</text>
</comment>
<feature type="transmembrane region" description="Helical" evidence="6">
    <location>
        <begin position="32"/>
        <end position="53"/>
    </location>
</feature>
<dbReference type="GO" id="GO:0005886">
    <property type="term" value="C:plasma membrane"/>
    <property type="evidence" value="ECO:0007669"/>
    <property type="project" value="UniProtKB-SubCell"/>
</dbReference>
<dbReference type="PANTHER" id="PTHR10736">
    <property type="entry name" value="BESTROPHIN"/>
    <property type="match status" value="1"/>
</dbReference>
<protein>
    <recommendedName>
        <fullName evidence="6">Bestrophin homolog</fullName>
    </recommendedName>
</protein>
<keyword evidence="6" id="KW-0869">Chloride channel</keyword>
<dbReference type="InterPro" id="IPR021134">
    <property type="entry name" value="Bestrophin-like"/>
</dbReference>
<evidence type="ECO:0000256" key="3">
    <source>
        <dbReference type="ARBA" id="ARBA00022989"/>
    </source>
</evidence>
<keyword evidence="3 6" id="KW-1133">Transmembrane helix</keyword>
<dbReference type="InterPro" id="IPR000615">
    <property type="entry name" value="Bestrophin"/>
</dbReference>
<evidence type="ECO:0000313" key="7">
    <source>
        <dbReference type="EMBL" id="VDD95783.1"/>
    </source>
</evidence>
<evidence type="ECO:0000313" key="9">
    <source>
        <dbReference type="WBParaSite" id="EVEC_0001122001-mRNA-1"/>
    </source>
</evidence>
<feature type="transmembrane region" description="Helical" evidence="6">
    <location>
        <begin position="191"/>
        <end position="213"/>
    </location>
</feature>
<dbReference type="AlphaFoldDB" id="A0A0N4VK38"/>
<evidence type="ECO:0000256" key="6">
    <source>
        <dbReference type="RuleBase" id="RU363126"/>
    </source>
</evidence>
<evidence type="ECO:0000256" key="1">
    <source>
        <dbReference type="ARBA" id="ARBA00004370"/>
    </source>
</evidence>
<dbReference type="OrthoDB" id="201595at2759"/>
<keyword evidence="6" id="KW-0813">Transport</keyword>
<proteinExistence type="inferred from homology"/>
<name>A0A0N4VK38_ENTVE</name>
<keyword evidence="4 6" id="KW-0472">Membrane</keyword>
<dbReference type="EMBL" id="UXUI01010929">
    <property type="protein sequence ID" value="VDD95783.1"/>
    <property type="molecule type" value="Genomic_DNA"/>
</dbReference>
<keyword evidence="8" id="KW-1185">Reference proteome</keyword>
<evidence type="ECO:0000313" key="8">
    <source>
        <dbReference type="Proteomes" id="UP000274131"/>
    </source>
</evidence>
<feature type="transmembrane region" description="Helical" evidence="6">
    <location>
        <begin position="65"/>
        <end position="87"/>
    </location>
</feature>
<keyword evidence="6" id="KW-0407">Ion channel</keyword>
<dbReference type="GO" id="GO:0034707">
    <property type="term" value="C:chloride channel complex"/>
    <property type="evidence" value="ECO:0007669"/>
    <property type="project" value="UniProtKB-KW"/>
</dbReference>